<evidence type="ECO:0000313" key="2">
    <source>
        <dbReference type="Proteomes" id="UP001085076"/>
    </source>
</evidence>
<dbReference type="PANTHER" id="PTHR47459">
    <property type="entry name" value="KINESIN LIGHT CHAIN-RELATED"/>
    <property type="match status" value="1"/>
</dbReference>
<dbReference type="InterPro" id="IPR011990">
    <property type="entry name" value="TPR-like_helical_dom_sf"/>
</dbReference>
<dbReference type="Pfam" id="PF13424">
    <property type="entry name" value="TPR_12"/>
    <property type="match status" value="1"/>
</dbReference>
<dbReference type="PANTHER" id="PTHR47459:SF3">
    <property type="entry name" value="OS03G0149400 PROTEIN"/>
    <property type="match status" value="1"/>
</dbReference>
<evidence type="ECO:0000313" key="1">
    <source>
        <dbReference type="EMBL" id="KAJ0967344.1"/>
    </source>
</evidence>
<protein>
    <submittedName>
        <fullName evidence="1">Uncharacterized protein</fullName>
    </submittedName>
</protein>
<gene>
    <name evidence="1" type="ORF">J5N97_024261</name>
</gene>
<dbReference type="EMBL" id="JAGGNH010000007">
    <property type="protein sequence ID" value="KAJ0967344.1"/>
    <property type="molecule type" value="Genomic_DNA"/>
</dbReference>
<sequence length="637" mass="70784">MRRATFSLFSSIPKLTIAARFPLFRILSPLRPLLHHHSFPSSPSRFIQAFARTSPALQHVFDSATSTEQLLAAFDAMESASHENDKRLGLACLEVGERLHSDGSETPEKTLGFAVRAFKILEKDGNDSLSVARALLLLGKVGSRMKRFDDSLESLNTAEQLLDGMPNRVRSDSGAGQVRLAVQLQIADTKMLMGRRYEALVNLRRCFELKNLIFVPDSREMGDAYKDLAEAYTSVLEFQEALPLSLKALDIYEERLGCTSMEVVQVRRLLGVVYTGMGQSEEALKQNELARSVLEDLALKKELLYVEIENANIQISLGRLDNAIHTLKGVITQAEKESEIGAMVFVSMSKALFNQEKFGDSKRCLEIACGILDKIELVSPEKVAEAYAETSLLYEAMNDFEVAMSLMKRTLAILHKLPQQLHLAGSISARLGWLLLLTRRVSDAVPFLESAVEKLKGSFGPKHFGLGFVYKHLGQAYLEMHQPQSALRMLLLGKNIIEETFGQGHEDSIDTCQCIANAYGVMGSYALAVEFQKYVIDSWESHGSNASDELREAHRLLEQSDLSEEVVQLGCRGEKSFVTKSEIQEDRHFLPQGIGSCLVTGWRDAVLILCIGPAALFLSNSSNMQAELVFPREVSTL</sequence>
<comment type="caution">
    <text evidence="1">The sequence shown here is derived from an EMBL/GenBank/DDBJ whole genome shotgun (WGS) entry which is preliminary data.</text>
</comment>
<accession>A0A9D5C6S2</accession>
<organism evidence="1 2">
    <name type="scientific">Dioscorea zingiberensis</name>
    <dbReference type="NCBI Taxonomy" id="325984"/>
    <lineage>
        <taxon>Eukaryota</taxon>
        <taxon>Viridiplantae</taxon>
        <taxon>Streptophyta</taxon>
        <taxon>Embryophyta</taxon>
        <taxon>Tracheophyta</taxon>
        <taxon>Spermatophyta</taxon>
        <taxon>Magnoliopsida</taxon>
        <taxon>Liliopsida</taxon>
        <taxon>Dioscoreales</taxon>
        <taxon>Dioscoreaceae</taxon>
        <taxon>Dioscorea</taxon>
    </lineage>
</organism>
<name>A0A9D5C6S2_9LILI</name>
<dbReference type="OrthoDB" id="626167at2759"/>
<reference evidence="1" key="1">
    <citation type="submission" date="2021-03" db="EMBL/GenBank/DDBJ databases">
        <authorList>
            <person name="Li Z."/>
            <person name="Yang C."/>
        </authorList>
    </citation>
    <scope>NUCLEOTIDE SEQUENCE</scope>
    <source>
        <strain evidence="1">Dzin_1.0</strain>
        <tissue evidence="1">Leaf</tissue>
    </source>
</reference>
<dbReference type="Proteomes" id="UP001085076">
    <property type="component" value="Miscellaneous, Linkage group lg07"/>
</dbReference>
<reference evidence="1" key="2">
    <citation type="journal article" date="2022" name="Hortic Res">
        <title>The genome of Dioscorea zingiberensis sheds light on the biosynthesis, origin and evolution of the medicinally important diosgenin saponins.</title>
        <authorList>
            <person name="Li Y."/>
            <person name="Tan C."/>
            <person name="Li Z."/>
            <person name="Guo J."/>
            <person name="Li S."/>
            <person name="Chen X."/>
            <person name="Wang C."/>
            <person name="Dai X."/>
            <person name="Yang H."/>
            <person name="Song W."/>
            <person name="Hou L."/>
            <person name="Xu J."/>
            <person name="Tong Z."/>
            <person name="Xu A."/>
            <person name="Yuan X."/>
            <person name="Wang W."/>
            <person name="Yang Q."/>
            <person name="Chen L."/>
            <person name="Sun Z."/>
            <person name="Wang K."/>
            <person name="Pan B."/>
            <person name="Chen J."/>
            <person name="Bao Y."/>
            <person name="Liu F."/>
            <person name="Qi X."/>
            <person name="Gang D.R."/>
            <person name="Wen J."/>
            <person name="Li J."/>
        </authorList>
    </citation>
    <scope>NUCLEOTIDE SEQUENCE</scope>
    <source>
        <strain evidence="1">Dzin_1.0</strain>
    </source>
</reference>
<dbReference type="SUPFAM" id="SSF48452">
    <property type="entry name" value="TPR-like"/>
    <property type="match status" value="3"/>
</dbReference>
<dbReference type="InterPro" id="IPR019734">
    <property type="entry name" value="TPR_rpt"/>
</dbReference>
<dbReference type="AlphaFoldDB" id="A0A9D5C6S2"/>
<dbReference type="Gene3D" id="1.25.40.10">
    <property type="entry name" value="Tetratricopeptide repeat domain"/>
    <property type="match status" value="2"/>
</dbReference>
<proteinExistence type="predicted"/>
<dbReference type="SMART" id="SM00028">
    <property type="entry name" value="TPR"/>
    <property type="match status" value="6"/>
</dbReference>
<keyword evidence="2" id="KW-1185">Reference proteome</keyword>